<keyword evidence="6 7" id="KW-0342">GTP-binding</keyword>
<dbReference type="EC" id="2.7.4.10" evidence="7"/>
<dbReference type="GO" id="GO:0046033">
    <property type="term" value="P:AMP metabolic process"/>
    <property type="evidence" value="ECO:0007669"/>
    <property type="project" value="UniProtKB-UniRule"/>
</dbReference>
<feature type="region of interest" description="LID" evidence="7">
    <location>
        <begin position="183"/>
        <end position="220"/>
    </location>
</feature>
<dbReference type="Proteomes" id="UP000308730">
    <property type="component" value="Unassembled WGS sequence"/>
</dbReference>
<feature type="binding site" evidence="7">
    <location>
        <begin position="193"/>
        <end position="194"/>
    </location>
    <ligand>
        <name>GTP</name>
        <dbReference type="ChEBI" id="CHEBI:37565"/>
    </ligand>
</feature>
<dbReference type="Pfam" id="PF00406">
    <property type="entry name" value="ADK"/>
    <property type="match status" value="1"/>
</dbReference>
<proteinExistence type="inferred from homology"/>
<feature type="binding site" evidence="7">
    <location>
        <begin position="142"/>
        <end position="145"/>
    </location>
    <ligand>
        <name>AMP</name>
        <dbReference type="ChEBI" id="CHEBI:456215"/>
    </ligand>
</feature>
<comment type="caution">
    <text evidence="7">Lacks conserved residue(s) required for the propagation of feature annotation.</text>
</comment>
<evidence type="ECO:0000256" key="4">
    <source>
        <dbReference type="ARBA" id="ARBA00022777"/>
    </source>
</evidence>
<dbReference type="GO" id="GO:0046039">
    <property type="term" value="P:GTP metabolic process"/>
    <property type="evidence" value="ECO:0007669"/>
    <property type="project" value="UniProtKB-UniRule"/>
</dbReference>
<dbReference type="FunFam" id="3.40.50.300:FF:000106">
    <property type="entry name" value="Adenylate kinase mitochondrial"/>
    <property type="match status" value="1"/>
</dbReference>
<comment type="function">
    <text evidence="7">Involved in maintaining the homeostasis of cellular nucleotides by catalyzing the interconversion of nucleoside phosphates. Has GTP:AMP phosphotransferase and ITP:AMP phosphotransferase activities.</text>
</comment>
<evidence type="ECO:0000313" key="10">
    <source>
        <dbReference type="Proteomes" id="UP000308730"/>
    </source>
</evidence>
<evidence type="ECO:0000256" key="3">
    <source>
        <dbReference type="ARBA" id="ARBA00022741"/>
    </source>
</evidence>
<feature type="domain" description="Adenylate kinase active site lid" evidence="8">
    <location>
        <begin position="184"/>
        <end position="219"/>
    </location>
</feature>
<dbReference type="InterPro" id="IPR006259">
    <property type="entry name" value="Adenyl_kin_sub"/>
</dbReference>
<comment type="caution">
    <text evidence="9">The sequence shown here is derived from an EMBL/GenBank/DDBJ whole genome shotgun (WGS) entry which is preliminary data.</text>
</comment>
<protein>
    <recommendedName>
        <fullName evidence="7">GTP:AMP phosphotransferase, mitochondrial</fullName>
        <ecNumber evidence="7">2.7.4.10</ecNumber>
    </recommendedName>
    <alternativeName>
        <fullName evidence="7">Adenylate kinase 3</fullName>
        <shortName evidence="7">AK 3</shortName>
    </alternativeName>
</protein>
<sequence>MSALLRTSAKAPVRAFAFTRTQFQRRTISSTRAPQKALPFSLNATGTSSSSVNGQNKILRMLMFGKPGAGKGTLSARLVKKYEILSLSTGDLLRQHIAERTEVGRMAEEIVATGGFLPDDIMLKVVTSKLDMLHNRHWILDGFPRTLGQGKLLDDHLRSRNTPLSLVVNVDVADEIILSRISDRWVHLPSGRVYNLSYNPPKVHGLDDATGEPLTKRPDDNPEIFARRLEKFYASTSPLLAYYKTQPSRSTRVSTLTGSTSDEIWPQLDGLVRSSFPNLKERAEPRGQRLRHSLQEAVLGRPDHDPITKC</sequence>
<feature type="binding site" evidence="7">
    <location>
        <position position="217"/>
    </location>
    <ligand>
        <name>AMP</name>
        <dbReference type="ChEBI" id="CHEBI:456215"/>
    </ligand>
</feature>
<feature type="region of interest" description="NMPbind" evidence="7">
    <location>
        <begin position="88"/>
        <end position="117"/>
    </location>
</feature>
<feature type="binding site" evidence="7">
    <location>
        <begin position="68"/>
        <end position="73"/>
    </location>
    <ligand>
        <name>GTP</name>
        <dbReference type="ChEBI" id="CHEBI:37565"/>
    </ligand>
</feature>
<feature type="binding site" evidence="7">
    <location>
        <position position="261"/>
    </location>
    <ligand>
        <name>GTP</name>
        <dbReference type="ChEBI" id="CHEBI:37565"/>
    </ligand>
</feature>
<dbReference type="GO" id="GO:0005525">
    <property type="term" value="F:GTP binding"/>
    <property type="evidence" value="ECO:0007669"/>
    <property type="project" value="UniProtKB-KW"/>
</dbReference>
<dbReference type="InterPro" id="IPR007862">
    <property type="entry name" value="Adenylate_kinase_lid-dom"/>
</dbReference>
<dbReference type="GO" id="GO:0046041">
    <property type="term" value="P:ITP metabolic process"/>
    <property type="evidence" value="ECO:0007669"/>
    <property type="project" value="UniProtKB-UniRule"/>
</dbReference>
<dbReference type="GO" id="GO:0006172">
    <property type="term" value="P:ADP biosynthetic process"/>
    <property type="evidence" value="ECO:0007669"/>
    <property type="project" value="UniProtKB-UniRule"/>
</dbReference>
<dbReference type="EMBL" id="SGPM01000345">
    <property type="protein sequence ID" value="THH26467.1"/>
    <property type="molecule type" value="Genomic_DNA"/>
</dbReference>
<evidence type="ECO:0000259" key="8">
    <source>
        <dbReference type="Pfam" id="PF05191"/>
    </source>
</evidence>
<dbReference type="InterPro" id="IPR027417">
    <property type="entry name" value="P-loop_NTPase"/>
</dbReference>
<feature type="binding site" evidence="7">
    <location>
        <position position="184"/>
    </location>
    <ligand>
        <name>GTP</name>
        <dbReference type="ChEBI" id="CHEBI:37565"/>
    </ligand>
</feature>
<keyword evidence="5 7" id="KW-0496">Mitochondrion</keyword>
<dbReference type="PROSITE" id="PS00113">
    <property type="entry name" value="ADENYLATE_KINASE"/>
    <property type="match status" value="1"/>
</dbReference>
<evidence type="ECO:0000256" key="5">
    <source>
        <dbReference type="ARBA" id="ARBA00023128"/>
    </source>
</evidence>
<evidence type="ECO:0000313" key="9">
    <source>
        <dbReference type="EMBL" id="THH26467.1"/>
    </source>
</evidence>
<comment type="subcellular location">
    <subcellularLocation>
        <location evidence="1 7">Mitochondrion matrix</location>
    </subcellularLocation>
</comment>
<comment type="subunit">
    <text evidence="7">Monomer.</text>
</comment>
<feature type="binding site" evidence="7">
    <location>
        <position position="228"/>
    </location>
    <ligand>
        <name>AMP</name>
        <dbReference type="ChEBI" id="CHEBI:456215"/>
    </ligand>
</feature>
<dbReference type="InterPro" id="IPR033690">
    <property type="entry name" value="Adenylat_kinase_CS"/>
</dbReference>
<dbReference type="Pfam" id="PF05191">
    <property type="entry name" value="ADK_lid"/>
    <property type="match status" value="1"/>
</dbReference>
<dbReference type="GO" id="GO:0004017">
    <property type="term" value="F:AMP kinase activity"/>
    <property type="evidence" value="ECO:0007669"/>
    <property type="project" value="InterPro"/>
</dbReference>
<comment type="similarity">
    <text evidence="7">Belongs to the adenylate kinase family. AK3 subfamily.</text>
</comment>
<keyword evidence="4 7" id="KW-0418">Kinase</keyword>
<dbReference type="NCBIfam" id="TIGR01351">
    <property type="entry name" value="adk"/>
    <property type="match status" value="1"/>
</dbReference>
<gene>
    <name evidence="7" type="primary">ADK2</name>
    <name evidence="9" type="ORF">EUX98_g7724</name>
</gene>
<dbReference type="HAMAP" id="MF_03169">
    <property type="entry name" value="Adenylate_kinase_AK3"/>
    <property type="match status" value="1"/>
</dbReference>
<dbReference type="HAMAP" id="MF_00235">
    <property type="entry name" value="Adenylate_kinase_Adk"/>
    <property type="match status" value="1"/>
</dbReference>
<dbReference type="PRINTS" id="PR00094">
    <property type="entry name" value="ADENYLTKNASE"/>
</dbReference>
<dbReference type="SUPFAM" id="SSF52540">
    <property type="entry name" value="P-loop containing nucleoside triphosphate hydrolases"/>
    <property type="match status" value="1"/>
</dbReference>
<evidence type="ECO:0000256" key="6">
    <source>
        <dbReference type="ARBA" id="ARBA00023134"/>
    </source>
</evidence>
<comment type="catalytic activity">
    <reaction evidence="7">
        <text>a ribonucleoside 5'-triphosphate + AMP = a ribonucleoside 5'-diphosphate + ADP</text>
        <dbReference type="Rhea" id="RHEA:13749"/>
        <dbReference type="ChEBI" id="CHEBI:57930"/>
        <dbReference type="ChEBI" id="CHEBI:61557"/>
        <dbReference type="ChEBI" id="CHEBI:456215"/>
        <dbReference type="ChEBI" id="CHEBI:456216"/>
        <dbReference type="EC" id="2.7.4.10"/>
    </reaction>
</comment>
<evidence type="ECO:0000256" key="7">
    <source>
        <dbReference type="HAMAP-Rule" id="MF_03169"/>
    </source>
</evidence>
<dbReference type="GO" id="GO:0046899">
    <property type="term" value="F:nucleoside triphosphate adenylate kinase activity"/>
    <property type="evidence" value="ECO:0007669"/>
    <property type="project" value="UniProtKB-UniRule"/>
</dbReference>
<comment type="domain">
    <text evidence="7">Consists of three domains, a large central CORE domain and two small peripheral domains, NMPbind and LID, which undergo movements during catalysis. The LID domain closes over the site of phosphoryl transfer upon GTP binding. Assembling and dissambling the active center during each catalytic cycle provides an effective means to prevent GTP hydrolysis.</text>
</comment>
<keyword evidence="2 7" id="KW-0808">Transferase</keyword>
<dbReference type="Gene3D" id="3.40.50.300">
    <property type="entry name" value="P-loop containing nucleotide triphosphate hydrolases"/>
    <property type="match status" value="1"/>
</dbReference>
<keyword evidence="3 7" id="KW-0547">Nucleotide-binding</keyword>
<accession>A0A4S4MMH8</accession>
<dbReference type="InterPro" id="IPR028586">
    <property type="entry name" value="AK3/Ak4_mitochondrial"/>
</dbReference>
<dbReference type="PANTHER" id="PTHR23359">
    <property type="entry name" value="NUCLEOTIDE KINASE"/>
    <property type="match status" value="1"/>
</dbReference>
<name>A0A4S4MMH8_9APHY</name>
<dbReference type="CDD" id="cd01428">
    <property type="entry name" value="ADK"/>
    <property type="match status" value="1"/>
</dbReference>
<dbReference type="AlphaFoldDB" id="A0A4S4MMH8"/>
<evidence type="ECO:0000256" key="2">
    <source>
        <dbReference type="ARBA" id="ARBA00022679"/>
    </source>
</evidence>
<dbReference type="GO" id="GO:0005524">
    <property type="term" value="F:ATP binding"/>
    <property type="evidence" value="ECO:0007669"/>
    <property type="project" value="InterPro"/>
</dbReference>
<evidence type="ECO:0000256" key="1">
    <source>
        <dbReference type="ARBA" id="ARBA00004305"/>
    </source>
</evidence>
<dbReference type="InterPro" id="IPR000850">
    <property type="entry name" value="Adenylat/UMP-CMP_kin"/>
</dbReference>
<feature type="binding site" evidence="7">
    <location>
        <position position="94"/>
    </location>
    <ligand>
        <name>AMP</name>
        <dbReference type="ChEBI" id="CHEBI:456215"/>
    </ligand>
</feature>
<dbReference type="OrthoDB" id="439792at2759"/>
<dbReference type="GO" id="GO:0005759">
    <property type="term" value="C:mitochondrial matrix"/>
    <property type="evidence" value="ECO:0007669"/>
    <property type="project" value="UniProtKB-SubCell"/>
</dbReference>
<reference evidence="9 10" key="1">
    <citation type="submission" date="2019-02" db="EMBL/GenBank/DDBJ databases">
        <title>Genome sequencing of the rare red list fungi Antrodiella citrinella (Flaviporus citrinellus).</title>
        <authorList>
            <person name="Buettner E."/>
            <person name="Kellner H."/>
        </authorList>
    </citation>
    <scope>NUCLEOTIDE SEQUENCE [LARGE SCALE GENOMIC DNA]</scope>
    <source>
        <strain evidence="9 10">DSM 108506</strain>
    </source>
</reference>
<feature type="binding site" evidence="7">
    <location>
        <position position="149"/>
    </location>
    <ligand>
        <name>AMP</name>
        <dbReference type="ChEBI" id="CHEBI:456215"/>
    </ligand>
</feature>
<organism evidence="9 10">
    <name type="scientific">Antrodiella citrinella</name>
    <dbReference type="NCBI Taxonomy" id="2447956"/>
    <lineage>
        <taxon>Eukaryota</taxon>
        <taxon>Fungi</taxon>
        <taxon>Dikarya</taxon>
        <taxon>Basidiomycota</taxon>
        <taxon>Agaricomycotina</taxon>
        <taxon>Agaricomycetes</taxon>
        <taxon>Polyporales</taxon>
        <taxon>Steccherinaceae</taxon>
        <taxon>Antrodiella</taxon>
    </lineage>
</organism>
<keyword evidence="10" id="KW-1185">Reference proteome</keyword>
<feature type="binding site" evidence="7">
    <location>
        <position position="89"/>
    </location>
    <ligand>
        <name>AMP</name>
        <dbReference type="ChEBI" id="CHEBI:456215"/>
    </ligand>
</feature>